<reference evidence="2 3" key="1">
    <citation type="submission" date="2022-04" db="EMBL/GenBank/DDBJ databases">
        <title>Complete genome of Methanothermobacter tenebrarum strain RMAS.</title>
        <authorList>
            <person name="Nakamura K."/>
            <person name="Oshima K."/>
            <person name="Hattori M."/>
            <person name="Kamagata Y."/>
            <person name="Takamizawa K."/>
        </authorList>
    </citation>
    <scope>NUCLEOTIDE SEQUENCE [LARGE SCALE GENOMIC DNA]</scope>
    <source>
        <strain evidence="2 3">RMAS</strain>
    </source>
</reference>
<name>A0ABN6PBY6_9EURY</name>
<evidence type="ECO:0000256" key="1">
    <source>
        <dbReference type="SAM" id="MobiDB-lite"/>
    </source>
</evidence>
<keyword evidence="3" id="KW-1185">Reference proteome</keyword>
<evidence type="ECO:0000313" key="3">
    <source>
        <dbReference type="Proteomes" id="UP000831817"/>
    </source>
</evidence>
<dbReference type="GeneID" id="71964851"/>
<organism evidence="2 3">
    <name type="scientific">Methanothermobacter tenebrarum</name>
    <dbReference type="NCBI Taxonomy" id="680118"/>
    <lineage>
        <taxon>Archaea</taxon>
        <taxon>Methanobacteriati</taxon>
        <taxon>Methanobacteriota</taxon>
        <taxon>Methanomada group</taxon>
        <taxon>Methanobacteria</taxon>
        <taxon>Methanobacteriales</taxon>
        <taxon>Methanobacteriaceae</taxon>
        <taxon>Methanothermobacter</taxon>
    </lineage>
</organism>
<gene>
    <name evidence="2" type="ORF">MTTB_03430</name>
</gene>
<dbReference type="Proteomes" id="UP000831817">
    <property type="component" value="Chromosome"/>
</dbReference>
<dbReference type="RefSeq" id="WP_248564821.1">
    <property type="nucleotide sequence ID" value="NZ_AP025698.1"/>
</dbReference>
<evidence type="ECO:0000313" key="2">
    <source>
        <dbReference type="EMBL" id="BDH78964.1"/>
    </source>
</evidence>
<dbReference type="EMBL" id="AP025698">
    <property type="protein sequence ID" value="BDH78964.1"/>
    <property type="molecule type" value="Genomic_DNA"/>
</dbReference>
<sequence length="82" mass="9356">MKVLFIEPPKDPWFLMGEYQPPPLGILELAAYIEAKNENISIRVLDCQAERVGWKGVEEYIDSSPRHGHPKFSSNLQRLSSS</sequence>
<evidence type="ECO:0008006" key="4">
    <source>
        <dbReference type="Google" id="ProtNLM"/>
    </source>
</evidence>
<protein>
    <recommendedName>
        <fullName evidence="4">Radical SAM protein</fullName>
    </recommendedName>
</protein>
<feature type="compositionally biased region" description="Polar residues" evidence="1">
    <location>
        <begin position="72"/>
        <end position="82"/>
    </location>
</feature>
<accession>A0ABN6PBY6</accession>
<feature type="region of interest" description="Disordered" evidence="1">
    <location>
        <begin position="63"/>
        <end position="82"/>
    </location>
</feature>
<proteinExistence type="predicted"/>